<comment type="caution">
    <text evidence="9">The sequence shown here is derived from an EMBL/GenBank/DDBJ whole genome shotgun (WGS) entry which is preliminary data.</text>
</comment>
<evidence type="ECO:0000256" key="4">
    <source>
        <dbReference type="ARBA" id="ARBA00022692"/>
    </source>
</evidence>
<reference evidence="9" key="1">
    <citation type="submission" date="2020-08" db="EMBL/GenBank/DDBJ databases">
        <title>Multicomponent nature underlies the extraordinary mechanical properties of spider dragline silk.</title>
        <authorList>
            <person name="Kono N."/>
            <person name="Nakamura H."/>
            <person name="Mori M."/>
            <person name="Yoshida Y."/>
            <person name="Ohtoshi R."/>
            <person name="Malay A.D."/>
            <person name="Moran D.A.P."/>
            <person name="Tomita M."/>
            <person name="Numata K."/>
            <person name="Arakawa K."/>
        </authorList>
    </citation>
    <scope>NUCLEOTIDE SEQUENCE</scope>
</reference>
<evidence type="ECO:0000256" key="3">
    <source>
        <dbReference type="ARBA" id="ARBA00022679"/>
    </source>
</evidence>
<accession>A0A8X6X463</accession>
<sequence length="584" mass="67915">MHVEQIIVPICMSVISLLLYSFSTDWWCNFSEIPKKKYISRNYNLSYFYSSVFCRGNNHTDRLCRFRNLCFEPQTESFVFFQGPKSIRSGLPSDRFSPTLVDFSSVYDHNTQYFNYVELPDFSTKNFNISFIDGDGLIFKRFNPDNLMHVFHDDLIPVYMTLHELSLLGSANTFLILADTRPPGNYSVLYEKFLISQPVYIQLLPKTYLHCFRSSYVGLNKQSTWYQYGFKEPQGPLLRPNIGSIILSFREYFLNQFSLRYHVGRSSASLLVRKYNRKILNEDEIIKIINIHSGLKTDTVSLDTSTVLEVIQEIMDSNLVIGMHGSLLILSLFLKTHSIIIELFPYGINPNISTPYKTLCEVSDLKLFYRAWKNDIESNSYPHPEYPPNLGGITHLPFKEQEYISNSFVKPFLCCDNPAWLYRIYQDTVVDTHNFGLFLQDVFQEHKKVLITDQYLKSGTEDYSQSSEYQLHPGEIQNALCNISFESKAILTLVWDQPWNLKFMNAVKVDYEIWLQEIGGDNVQAFLTKSNKFVFPLESMEKAYYSWIRCYANEMVGPFTSNPIICSSELIHSDSSNHSFFDIM</sequence>
<dbReference type="PANTHER" id="PTHR20961">
    <property type="entry name" value="GLYCOSYLTRANSFERASE"/>
    <property type="match status" value="1"/>
</dbReference>
<evidence type="ECO:0000256" key="7">
    <source>
        <dbReference type="ARBA" id="ARBA00023180"/>
    </source>
</evidence>
<dbReference type="Pfam" id="PF04577">
    <property type="entry name" value="Glyco_transf_61"/>
    <property type="match status" value="1"/>
</dbReference>
<dbReference type="EMBL" id="BMAV01005521">
    <property type="protein sequence ID" value="GFY46618.1"/>
    <property type="molecule type" value="Genomic_DNA"/>
</dbReference>
<evidence type="ECO:0000313" key="9">
    <source>
        <dbReference type="EMBL" id="GFY46618.1"/>
    </source>
</evidence>
<dbReference type="AlphaFoldDB" id="A0A8X6X463"/>
<evidence type="ECO:0000256" key="2">
    <source>
        <dbReference type="ARBA" id="ARBA00022676"/>
    </source>
</evidence>
<dbReference type="PANTHER" id="PTHR20961:SF38">
    <property type="entry name" value="PROTEIN O-LINKED-MANNOSE BETA-1,4-N-ACETYLGLUCOSAMINYLTRANSFERASE 2"/>
    <property type="match status" value="1"/>
</dbReference>
<gene>
    <name evidence="9" type="primary">pomgnt2</name>
    <name evidence="9" type="ORF">TNIN_281401</name>
</gene>
<dbReference type="OrthoDB" id="529273at2759"/>
<dbReference type="InterPro" id="IPR007657">
    <property type="entry name" value="Glycosyltransferase_61"/>
</dbReference>
<comment type="subcellular location">
    <subcellularLocation>
        <location evidence="1">Membrane</location>
        <topology evidence="1">Single-pass membrane protein</topology>
    </subcellularLocation>
</comment>
<keyword evidence="7" id="KW-0325">Glycoprotein</keyword>
<evidence type="ECO:0000313" key="10">
    <source>
        <dbReference type="Proteomes" id="UP000886998"/>
    </source>
</evidence>
<name>A0A8X6X463_9ARAC</name>
<protein>
    <submittedName>
        <fullName evidence="9">Protein O-linked-mannose beta-1,4-N-acetylglucosaminyltransferase 2</fullName>
    </submittedName>
</protein>
<evidence type="ECO:0000256" key="5">
    <source>
        <dbReference type="ARBA" id="ARBA00022989"/>
    </source>
</evidence>
<dbReference type="GO" id="GO:0016020">
    <property type="term" value="C:membrane"/>
    <property type="evidence" value="ECO:0007669"/>
    <property type="project" value="UniProtKB-SubCell"/>
</dbReference>
<dbReference type="GO" id="GO:0035269">
    <property type="term" value="P:protein O-linked glycosylation via mannose"/>
    <property type="evidence" value="ECO:0007669"/>
    <property type="project" value="TreeGrafter"/>
</dbReference>
<evidence type="ECO:0000259" key="8">
    <source>
        <dbReference type="Pfam" id="PF04577"/>
    </source>
</evidence>
<keyword evidence="2" id="KW-0328">Glycosyltransferase</keyword>
<keyword evidence="6" id="KW-0472">Membrane</keyword>
<dbReference type="InterPro" id="IPR049625">
    <property type="entry name" value="Glyco_transf_61_cat"/>
</dbReference>
<organism evidence="9 10">
    <name type="scientific">Trichonephila inaurata madagascariensis</name>
    <dbReference type="NCBI Taxonomy" id="2747483"/>
    <lineage>
        <taxon>Eukaryota</taxon>
        <taxon>Metazoa</taxon>
        <taxon>Ecdysozoa</taxon>
        <taxon>Arthropoda</taxon>
        <taxon>Chelicerata</taxon>
        <taxon>Arachnida</taxon>
        <taxon>Araneae</taxon>
        <taxon>Araneomorphae</taxon>
        <taxon>Entelegynae</taxon>
        <taxon>Araneoidea</taxon>
        <taxon>Nephilidae</taxon>
        <taxon>Trichonephila</taxon>
        <taxon>Trichonephila inaurata</taxon>
    </lineage>
</organism>
<keyword evidence="5" id="KW-1133">Transmembrane helix</keyword>
<keyword evidence="10" id="KW-1185">Reference proteome</keyword>
<evidence type="ECO:0000256" key="1">
    <source>
        <dbReference type="ARBA" id="ARBA00004167"/>
    </source>
</evidence>
<evidence type="ECO:0000256" key="6">
    <source>
        <dbReference type="ARBA" id="ARBA00023136"/>
    </source>
</evidence>
<dbReference type="GO" id="GO:0005783">
    <property type="term" value="C:endoplasmic reticulum"/>
    <property type="evidence" value="ECO:0007669"/>
    <property type="project" value="TreeGrafter"/>
</dbReference>
<dbReference type="GO" id="GO:0097363">
    <property type="term" value="F:protein O-acetylglucosaminyltransferase activity"/>
    <property type="evidence" value="ECO:0007669"/>
    <property type="project" value="TreeGrafter"/>
</dbReference>
<feature type="domain" description="Glycosyltransferase 61 catalytic" evidence="8">
    <location>
        <begin position="269"/>
        <end position="341"/>
    </location>
</feature>
<dbReference type="Proteomes" id="UP000886998">
    <property type="component" value="Unassembled WGS sequence"/>
</dbReference>
<proteinExistence type="predicted"/>
<keyword evidence="3" id="KW-0808">Transferase</keyword>
<keyword evidence="4" id="KW-0812">Transmembrane</keyword>